<dbReference type="PROSITE" id="PS00678">
    <property type="entry name" value="WD_REPEATS_1"/>
    <property type="match status" value="2"/>
</dbReference>
<evidence type="ECO:0000256" key="6">
    <source>
        <dbReference type="ARBA" id="ARBA00038366"/>
    </source>
</evidence>
<dbReference type="InterPro" id="IPR019775">
    <property type="entry name" value="WD40_repeat_CS"/>
</dbReference>
<dbReference type="PROSITE" id="PS50082">
    <property type="entry name" value="WD_REPEATS_2"/>
    <property type="match status" value="5"/>
</dbReference>
<dbReference type="PANTHER" id="PTHR19856">
    <property type="entry name" value="WD-REPEATCONTAINING PROTEIN WDR1"/>
    <property type="match status" value="1"/>
</dbReference>
<dbReference type="InterPro" id="IPR036322">
    <property type="entry name" value="WD40_repeat_dom_sf"/>
</dbReference>
<dbReference type="GO" id="GO:0040011">
    <property type="term" value="P:locomotion"/>
    <property type="evidence" value="ECO:0007669"/>
    <property type="project" value="TreeGrafter"/>
</dbReference>
<dbReference type="AlphaFoldDB" id="A0AAE1F6Z0"/>
<dbReference type="InterPro" id="IPR001680">
    <property type="entry name" value="WD40_rpt"/>
</dbReference>
<dbReference type="FunFam" id="2.130.10.10:FF:000167">
    <property type="entry name" value="Actin-interacting protein 1"/>
    <property type="match status" value="1"/>
</dbReference>
<dbReference type="Gene3D" id="2.130.10.10">
    <property type="entry name" value="YVTN repeat-like/Quinoprotein amine dehydrogenase"/>
    <property type="match status" value="2"/>
</dbReference>
<dbReference type="CDD" id="cd00200">
    <property type="entry name" value="WD40"/>
    <property type="match status" value="2"/>
</dbReference>
<dbReference type="GO" id="GO:0030042">
    <property type="term" value="P:actin filament depolymerization"/>
    <property type="evidence" value="ECO:0007669"/>
    <property type="project" value="TreeGrafter"/>
</dbReference>
<name>A0AAE1F6Z0_PETCI</name>
<dbReference type="Pfam" id="PF00400">
    <property type="entry name" value="WD40"/>
    <property type="match status" value="8"/>
</dbReference>
<dbReference type="PRINTS" id="PR00320">
    <property type="entry name" value="GPROTEINBRPT"/>
</dbReference>
<reference evidence="9" key="1">
    <citation type="submission" date="2023-10" db="EMBL/GenBank/DDBJ databases">
        <title>Genome assemblies of two species of porcelain crab, Petrolisthes cinctipes and Petrolisthes manimaculis (Anomura: Porcellanidae).</title>
        <authorList>
            <person name="Angst P."/>
        </authorList>
    </citation>
    <scope>NUCLEOTIDE SEQUENCE</scope>
    <source>
        <strain evidence="9">PB745_01</strain>
        <tissue evidence="9">Gill</tissue>
    </source>
</reference>
<evidence type="ECO:0000256" key="8">
    <source>
        <dbReference type="PROSITE-ProRule" id="PRU00221"/>
    </source>
</evidence>
<feature type="repeat" description="WD" evidence="8">
    <location>
        <begin position="186"/>
        <end position="227"/>
    </location>
</feature>
<evidence type="ECO:0000256" key="7">
    <source>
        <dbReference type="ARBA" id="ARBA00067845"/>
    </source>
</evidence>
<dbReference type="SUPFAM" id="SSF50978">
    <property type="entry name" value="WD40 repeat-like"/>
    <property type="match status" value="2"/>
</dbReference>
<dbReference type="GO" id="GO:0030833">
    <property type="term" value="P:regulation of actin filament polymerization"/>
    <property type="evidence" value="ECO:0007669"/>
    <property type="project" value="UniProtKB-ARBA"/>
</dbReference>
<evidence type="ECO:0000256" key="5">
    <source>
        <dbReference type="ARBA" id="ARBA00023203"/>
    </source>
</evidence>
<feature type="repeat" description="WD" evidence="8">
    <location>
        <begin position="54"/>
        <end position="95"/>
    </location>
</feature>
<evidence type="ECO:0000256" key="1">
    <source>
        <dbReference type="ARBA" id="ARBA00004496"/>
    </source>
</evidence>
<evidence type="ECO:0000256" key="3">
    <source>
        <dbReference type="ARBA" id="ARBA00022574"/>
    </source>
</evidence>
<keyword evidence="3 8" id="KW-0853">WD repeat</keyword>
<evidence type="ECO:0000313" key="9">
    <source>
        <dbReference type="EMBL" id="KAK3868664.1"/>
    </source>
</evidence>
<organism evidence="9 10">
    <name type="scientific">Petrolisthes cinctipes</name>
    <name type="common">Flat porcelain crab</name>
    <dbReference type="NCBI Taxonomy" id="88211"/>
    <lineage>
        <taxon>Eukaryota</taxon>
        <taxon>Metazoa</taxon>
        <taxon>Ecdysozoa</taxon>
        <taxon>Arthropoda</taxon>
        <taxon>Crustacea</taxon>
        <taxon>Multicrustacea</taxon>
        <taxon>Malacostraca</taxon>
        <taxon>Eumalacostraca</taxon>
        <taxon>Eucarida</taxon>
        <taxon>Decapoda</taxon>
        <taxon>Pleocyemata</taxon>
        <taxon>Anomura</taxon>
        <taxon>Galatheoidea</taxon>
        <taxon>Porcellanidae</taxon>
        <taxon>Petrolisthes</taxon>
    </lineage>
</organism>
<keyword evidence="5" id="KW-0009">Actin-binding</keyword>
<dbReference type="InterPro" id="IPR020472">
    <property type="entry name" value="WD40_PAC1"/>
</dbReference>
<feature type="repeat" description="WD" evidence="8">
    <location>
        <begin position="526"/>
        <end position="557"/>
    </location>
</feature>
<dbReference type="PANTHER" id="PTHR19856:SF0">
    <property type="entry name" value="WD REPEAT-CONTAINING PROTEIN 1"/>
    <property type="match status" value="1"/>
</dbReference>
<dbReference type="SMART" id="SM00320">
    <property type="entry name" value="WD40"/>
    <property type="match status" value="11"/>
</dbReference>
<comment type="caution">
    <text evidence="9">The sequence shown here is derived from an EMBL/GenBank/DDBJ whole genome shotgun (WGS) entry which is preliminary data.</text>
</comment>
<gene>
    <name evidence="9" type="ORF">Pcinc_025964</name>
</gene>
<protein>
    <recommendedName>
        <fullName evidence="7">Actin-interacting protein 1</fullName>
    </recommendedName>
</protein>
<dbReference type="GO" id="GO:0030864">
    <property type="term" value="C:cortical actin cytoskeleton"/>
    <property type="evidence" value="ECO:0007669"/>
    <property type="project" value="TreeGrafter"/>
</dbReference>
<feature type="repeat" description="WD" evidence="8">
    <location>
        <begin position="230"/>
        <end position="271"/>
    </location>
</feature>
<evidence type="ECO:0000256" key="2">
    <source>
        <dbReference type="ARBA" id="ARBA00022490"/>
    </source>
</evidence>
<evidence type="ECO:0000313" key="10">
    <source>
        <dbReference type="Proteomes" id="UP001286313"/>
    </source>
</evidence>
<comment type="similarity">
    <text evidence="6">Belongs to the WD repeat AIP1 family.</text>
</comment>
<proteinExistence type="inferred from homology"/>
<keyword evidence="10" id="KW-1185">Reference proteome</keyword>
<dbReference type="FunFam" id="2.130.10.10:FF:000097">
    <property type="entry name" value="WD repeat domain 1"/>
    <property type="match status" value="1"/>
</dbReference>
<dbReference type="InterPro" id="IPR015943">
    <property type="entry name" value="WD40/YVTN_repeat-like_dom_sf"/>
</dbReference>
<dbReference type="GO" id="GO:0051015">
    <property type="term" value="F:actin filament binding"/>
    <property type="evidence" value="ECO:0007669"/>
    <property type="project" value="TreeGrafter"/>
</dbReference>
<dbReference type="GO" id="GO:0045214">
    <property type="term" value="P:sarcomere organization"/>
    <property type="evidence" value="ECO:0007669"/>
    <property type="project" value="TreeGrafter"/>
</dbReference>
<evidence type="ECO:0000256" key="4">
    <source>
        <dbReference type="ARBA" id="ARBA00022737"/>
    </source>
</evidence>
<keyword evidence="2" id="KW-0963">Cytoplasm</keyword>
<dbReference type="PROSITE" id="PS50294">
    <property type="entry name" value="WD_REPEATS_REGION"/>
    <property type="match status" value="4"/>
</dbReference>
<dbReference type="EMBL" id="JAWQEG010002963">
    <property type="protein sequence ID" value="KAK3868664.1"/>
    <property type="molecule type" value="Genomic_DNA"/>
</dbReference>
<dbReference type="GO" id="GO:0030834">
    <property type="term" value="P:regulation of actin filament depolymerization"/>
    <property type="evidence" value="ECO:0007669"/>
    <property type="project" value="UniProtKB-ARBA"/>
</dbReference>
<dbReference type="Proteomes" id="UP001286313">
    <property type="component" value="Unassembled WGS sequence"/>
</dbReference>
<feature type="repeat" description="WD" evidence="8">
    <location>
        <begin position="316"/>
        <end position="357"/>
    </location>
</feature>
<accession>A0AAE1F6Z0</accession>
<keyword evidence="4" id="KW-0677">Repeat</keyword>
<sequence length="601" mass="65474">MSYNNVSIWASLPRTQRGQPIVLGVDPKGKKLLYAHSNSVIIRDIEDSAIADVYTEHSIQVNLAKYAPSGFYICSADQHGKVRIWDTINPEHILKAEYQPLGGPVRDLCWSPDSQRICVVGEGRGKFAHVFMMDTGASVKGELSGHTKAINSVDWKPTRPFRLATGSEDSKSAFFEGPPFSFKCTKGDHSKFVQSVRYSPNGERFASGGFDGKIFVYNGTSGDLEKELGGPAHKGGVYAVSWSPDSKQLLSASGDKTCKVWDIDSGDLVTEFPMGNELEDQQMSCIWVGNYLLSVSLSGFINYLDLDNPSKPKKIIKGHNKPITRLALSSDKNSLYTAGIDGTVTVWDVATGDNDRISGKGHGNSISGLAILGDCVYTAGIDDSIKAIDPVEKVYTGTSISLGSQPKMIAALDDGIVAVTTKEICVIQEDRKVCSLDIAWDGLCVSACNVDGQEVAVGGGDNLIHIYTFTSNTLTEKKTLQHLGPVTDVKYSPDNKYLVACDTNRKVVVYTLPSYEKFNKIEWGFHNARVNCVAWSPDSGMVASGALDTMIIIWSMKQPNKHIIIKNAHPQAQVTGISWLDNERVVSSGHDGIVKTWTVNF</sequence>
<comment type="subcellular location">
    <subcellularLocation>
        <location evidence="1">Cytoplasm</location>
    </subcellularLocation>
</comment>